<dbReference type="Proteomes" id="UP000077315">
    <property type="component" value="Unassembled WGS sequence"/>
</dbReference>
<keyword evidence="3" id="KW-1185">Reference proteome</keyword>
<feature type="compositionally biased region" description="Acidic residues" evidence="1">
    <location>
        <begin position="71"/>
        <end position="101"/>
    </location>
</feature>
<evidence type="ECO:0000256" key="1">
    <source>
        <dbReference type="SAM" id="MobiDB-lite"/>
    </source>
</evidence>
<accession>A0A167KTE5</accession>
<reference evidence="3" key="1">
    <citation type="submission" date="2015-06" db="EMBL/GenBank/DDBJ databases">
        <title>Expansion of signal transduction pathways in fungi by whole-genome duplication.</title>
        <authorList>
            <consortium name="DOE Joint Genome Institute"/>
            <person name="Corrochano L.M."/>
            <person name="Kuo A."/>
            <person name="Marcet-Houben M."/>
            <person name="Polaino S."/>
            <person name="Salamov A."/>
            <person name="Villalobos J.M."/>
            <person name="Alvarez M.I."/>
            <person name="Avalos J."/>
            <person name="Benito E.P."/>
            <person name="Benoit I."/>
            <person name="Burger G."/>
            <person name="Camino L.P."/>
            <person name="Canovas D."/>
            <person name="Cerda-Olmedo E."/>
            <person name="Cheng J.-F."/>
            <person name="Dominguez A."/>
            <person name="Elias M."/>
            <person name="Eslava A.P."/>
            <person name="Glaser F."/>
            <person name="Grimwood J."/>
            <person name="Gutierrez G."/>
            <person name="Heitman J."/>
            <person name="Henrissat B."/>
            <person name="Iturriaga E.A."/>
            <person name="Lang B.F."/>
            <person name="Lavin J.L."/>
            <person name="Lee S."/>
            <person name="Li W."/>
            <person name="Lindquist E."/>
            <person name="Lopez-Garcia S."/>
            <person name="Luque E.M."/>
            <person name="Marcos A.T."/>
            <person name="Martin J."/>
            <person name="McCluskey K."/>
            <person name="Medina H.R."/>
            <person name="Miralles-Duran A."/>
            <person name="Miyazaki A."/>
            <person name="Munoz-Torres E."/>
            <person name="Oguiza J.A."/>
            <person name="Ohm R."/>
            <person name="Olmedo M."/>
            <person name="Orejas M."/>
            <person name="Ortiz-Castellanos L."/>
            <person name="Pisabarro A.G."/>
            <person name="Rodriguez-Romero J."/>
            <person name="Ruiz-Herrera J."/>
            <person name="Ruiz-Vazquez R."/>
            <person name="Sanz C."/>
            <person name="Schackwitz W."/>
            <person name="Schmutz J."/>
            <person name="Shahriari M."/>
            <person name="Shelest E."/>
            <person name="Silva-Franco F."/>
            <person name="Soanes D."/>
            <person name="Syed K."/>
            <person name="Tagua V.G."/>
            <person name="Talbot N.J."/>
            <person name="Thon M."/>
            <person name="De vries R.P."/>
            <person name="Wiebenga A."/>
            <person name="Yadav J.S."/>
            <person name="Braun E.L."/>
            <person name="Baker S."/>
            <person name="Garre V."/>
            <person name="Horwitz B."/>
            <person name="Torres-Martinez S."/>
            <person name="Idnurm A."/>
            <person name="Herrera-Estrella A."/>
            <person name="Gabaldon T."/>
            <person name="Grigoriev I.V."/>
        </authorList>
    </citation>
    <scope>NUCLEOTIDE SEQUENCE [LARGE SCALE GENOMIC DNA]</scope>
    <source>
        <strain evidence="3">NRRL 1555(-)</strain>
    </source>
</reference>
<dbReference type="VEuPathDB" id="FungiDB:PHYBLDRAFT_66934"/>
<gene>
    <name evidence="2" type="ORF">PHYBLDRAFT_66934</name>
</gene>
<evidence type="ECO:0000313" key="3">
    <source>
        <dbReference type="Proteomes" id="UP000077315"/>
    </source>
</evidence>
<dbReference type="EMBL" id="KV440993">
    <property type="protein sequence ID" value="OAD68828.1"/>
    <property type="molecule type" value="Genomic_DNA"/>
</dbReference>
<dbReference type="GeneID" id="29002617"/>
<evidence type="ECO:0000313" key="2">
    <source>
        <dbReference type="EMBL" id="OAD68828.1"/>
    </source>
</evidence>
<name>A0A167KTE5_PHYB8</name>
<feature type="region of interest" description="Disordered" evidence="1">
    <location>
        <begin position="61"/>
        <end position="101"/>
    </location>
</feature>
<sequence length="101" mass="11504">MSISNNNQKNTNAQFAQFITKNLLCYNNNNNTLQTEEEPVVNDIDMYIDMDIDVNNVKDQIESDSRFGSESDNEVESTESIDSDSSDDSDNFEDEFEGIED</sequence>
<dbReference type="RefSeq" id="XP_018286868.1">
    <property type="nucleotide sequence ID" value="XM_018441711.1"/>
</dbReference>
<dbReference type="InParanoid" id="A0A167KTE5"/>
<protein>
    <submittedName>
        <fullName evidence="2">Uncharacterized protein</fullName>
    </submittedName>
</protein>
<proteinExistence type="predicted"/>
<dbReference type="AlphaFoldDB" id="A0A167KTE5"/>
<organism evidence="2 3">
    <name type="scientific">Phycomyces blakesleeanus (strain ATCC 8743b / DSM 1359 / FGSC 10004 / NBRC 33097 / NRRL 1555)</name>
    <dbReference type="NCBI Taxonomy" id="763407"/>
    <lineage>
        <taxon>Eukaryota</taxon>
        <taxon>Fungi</taxon>
        <taxon>Fungi incertae sedis</taxon>
        <taxon>Mucoromycota</taxon>
        <taxon>Mucoromycotina</taxon>
        <taxon>Mucoromycetes</taxon>
        <taxon>Mucorales</taxon>
        <taxon>Phycomycetaceae</taxon>
        <taxon>Phycomyces</taxon>
    </lineage>
</organism>